<evidence type="ECO:0000256" key="2">
    <source>
        <dbReference type="RuleBase" id="RU363072"/>
    </source>
</evidence>
<reference evidence="3 4" key="1">
    <citation type="submission" date="2023-10" db="EMBL/GenBank/DDBJ databases">
        <title>Sorlinia euscelidii gen. nov., sp. nov., an acetic acid bacteria isolated from the gut of Euscelidius variegatus emitter.</title>
        <authorList>
            <person name="Michoud G."/>
            <person name="Marasco R."/>
            <person name="Seferji K."/>
            <person name="Gonella E."/>
            <person name="Garuglieri E."/>
            <person name="Alma A."/>
            <person name="Mapelli F."/>
            <person name="Borin S."/>
            <person name="Daffonchio D."/>
            <person name="Crotti E."/>
        </authorList>
    </citation>
    <scope>NUCLEOTIDE SEQUENCE [LARGE SCALE GENOMIC DNA]</scope>
    <source>
        <strain evidence="3 4">EV16P</strain>
    </source>
</reference>
<name>A0ABU7U3A1_9PROT</name>
<keyword evidence="4" id="KW-1185">Reference proteome</keyword>
<dbReference type="PANTHER" id="PTHR37944">
    <property type="entry name" value="PORIN B"/>
    <property type="match status" value="1"/>
</dbReference>
<dbReference type="Pfam" id="PF04966">
    <property type="entry name" value="OprB"/>
    <property type="match status" value="1"/>
</dbReference>
<proteinExistence type="inferred from homology"/>
<keyword evidence="2" id="KW-0732">Signal</keyword>
<dbReference type="InterPro" id="IPR038673">
    <property type="entry name" value="OprB_sf"/>
</dbReference>
<sequence>MTTQKRVPIIGALIALIFGLHASAYAAGAPPASPRVAGDFPTQASQLQSQLTQEKAKRRPQGYVAKTGVPQLPQPEAILVDPGGVNTWLRARGIAILLDNTNEMSGMLHRPTSGLGLKQGASNAGQYSLENDIDWERLAGIKGLATHAIIVGRYGIPASRMFGDNLNPSQEIYGSGGNVFVHLVFAYAEESLFSDRLAFAAGRMSFLSDFSANPLYCNFMNNAFCGNPKASSDNTAHASYPDANWAFRVRTRPSKDTILSFGVYLTQTKAIYGNAQMRTGFKFNGATIDGAAMPVEIAWTPSFGRHHQLPGHYKIGMAYDTADHKDNFFDGMNTPAALSGLPVRYDHGAWAAWGLVDQMVYHYPGGAPDAGITLLGVTYFNQPETSTRWQQYSIGMLNRGFWKSRPLDAMGLNFTYMRVSPDLYRSQLLYQQQGMKLPNGSLFPQKNAYVFEAMYQIHVFRGITFAPDFQYFFNPGGMKPLKNQAMLGFKSHIELF</sequence>
<dbReference type="Gene3D" id="2.40.160.180">
    <property type="entry name" value="Carbohydrate-selective porin OprB"/>
    <property type="match status" value="1"/>
</dbReference>
<dbReference type="InterPro" id="IPR007049">
    <property type="entry name" value="Carb-sel_porin_OprB"/>
</dbReference>
<organism evidence="3 4">
    <name type="scientific">Sorlinia euscelidii</name>
    <dbReference type="NCBI Taxonomy" id="3081148"/>
    <lineage>
        <taxon>Bacteria</taxon>
        <taxon>Pseudomonadati</taxon>
        <taxon>Pseudomonadota</taxon>
        <taxon>Alphaproteobacteria</taxon>
        <taxon>Acetobacterales</taxon>
        <taxon>Acetobacteraceae</taxon>
        <taxon>Sorlinia</taxon>
    </lineage>
</organism>
<comment type="similarity">
    <text evidence="1 2">Belongs to the OprB family.</text>
</comment>
<dbReference type="InterPro" id="IPR052932">
    <property type="entry name" value="OprB_Porin"/>
</dbReference>
<protein>
    <submittedName>
        <fullName evidence="3">Porin</fullName>
    </submittedName>
</protein>
<gene>
    <name evidence="3" type="ORF">DOFOFD_05265</name>
</gene>
<evidence type="ECO:0000313" key="4">
    <source>
        <dbReference type="Proteomes" id="UP001312908"/>
    </source>
</evidence>
<accession>A0ABU7U3A1</accession>
<dbReference type="RefSeq" id="WP_394819350.1">
    <property type="nucleotide sequence ID" value="NZ_JAWJZY010000002.1"/>
</dbReference>
<evidence type="ECO:0000313" key="3">
    <source>
        <dbReference type="EMBL" id="MEE8658416.1"/>
    </source>
</evidence>
<feature type="chain" id="PRO_5044960941" evidence="2">
    <location>
        <begin position="27"/>
        <end position="496"/>
    </location>
</feature>
<comment type="caution">
    <text evidence="3">The sequence shown here is derived from an EMBL/GenBank/DDBJ whole genome shotgun (WGS) entry which is preliminary data.</text>
</comment>
<dbReference type="PANTHER" id="PTHR37944:SF1">
    <property type="entry name" value="PORIN B"/>
    <property type="match status" value="1"/>
</dbReference>
<dbReference type="EMBL" id="JAWJZY010000002">
    <property type="protein sequence ID" value="MEE8658416.1"/>
    <property type="molecule type" value="Genomic_DNA"/>
</dbReference>
<dbReference type="Proteomes" id="UP001312908">
    <property type="component" value="Unassembled WGS sequence"/>
</dbReference>
<evidence type="ECO:0000256" key="1">
    <source>
        <dbReference type="ARBA" id="ARBA00008769"/>
    </source>
</evidence>
<feature type="signal peptide" evidence="2">
    <location>
        <begin position="1"/>
        <end position="26"/>
    </location>
</feature>